<name>A0A8K0EZP8_BRALA</name>
<protein>
    <submittedName>
        <fullName evidence="3">Hypp4861 protein</fullName>
    </submittedName>
</protein>
<feature type="region of interest" description="Disordered" evidence="1">
    <location>
        <begin position="117"/>
        <end position="161"/>
    </location>
</feature>
<gene>
    <name evidence="3" type="primary">Hypp4861</name>
    <name evidence="3" type="ORF">BLAG_LOCUS24127</name>
</gene>
<proteinExistence type="predicted"/>
<organism evidence="3 4">
    <name type="scientific">Branchiostoma lanceolatum</name>
    <name type="common">Common lancelet</name>
    <name type="synonym">Amphioxus lanceolatum</name>
    <dbReference type="NCBI Taxonomy" id="7740"/>
    <lineage>
        <taxon>Eukaryota</taxon>
        <taxon>Metazoa</taxon>
        <taxon>Chordata</taxon>
        <taxon>Cephalochordata</taxon>
        <taxon>Leptocardii</taxon>
        <taxon>Amphioxiformes</taxon>
        <taxon>Branchiostomatidae</taxon>
        <taxon>Branchiostoma</taxon>
    </lineage>
</organism>
<feature type="chain" id="PRO_5035436707" evidence="2">
    <location>
        <begin position="20"/>
        <end position="161"/>
    </location>
</feature>
<dbReference type="AlphaFoldDB" id="A0A8K0EZP8"/>
<sequence>MAPKLLFVLVCSVVSVTRGAPERDATVRVWRGLEQCAHTIVIPKTDPEDLKATVNDLSERMKKARSKLGSLEWMMKDDQLNVFSTLTKVLLQEQENSKQIQLLKDEMESLKQSAVKGNVSGSEQEIHPTMITTQATSEEGKQQEVQPTRQTAKRPEITEVA</sequence>
<feature type="compositionally biased region" description="Polar residues" evidence="1">
    <location>
        <begin position="130"/>
        <end position="150"/>
    </location>
</feature>
<dbReference type="Proteomes" id="UP000838412">
    <property type="component" value="Chromosome 8"/>
</dbReference>
<evidence type="ECO:0000313" key="3">
    <source>
        <dbReference type="EMBL" id="CAH1272496.1"/>
    </source>
</evidence>
<keyword evidence="4" id="KW-1185">Reference proteome</keyword>
<accession>A0A8K0EZP8</accession>
<evidence type="ECO:0000313" key="4">
    <source>
        <dbReference type="Proteomes" id="UP000838412"/>
    </source>
</evidence>
<feature type="signal peptide" evidence="2">
    <location>
        <begin position="1"/>
        <end position="19"/>
    </location>
</feature>
<evidence type="ECO:0000256" key="1">
    <source>
        <dbReference type="SAM" id="MobiDB-lite"/>
    </source>
</evidence>
<dbReference type="EMBL" id="OV696693">
    <property type="protein sequence ID" value="CAH1272496.1"/>
    <property type="molecule type" value="Genomic_DNA"/>
</dbReference>
<evidence type="ECO:0000256" key="2">
    <source>
        <dbReference type="SAM" id="SignalP"/>
    </source>
</evidence>
<reference evidence="3" key="1">
    <citation type="submission" date="2022-01" db="EMBL/GenBank/DDBJ databases">
        <authorList>
            <person name="Braso-Vives M."/>
        </authorList>
    </citation>
    <scope>NUCLEOTIDE SEQUENCE</scope>
</reference>
<keyword evidence="2" id="KW-0732">Signal</keyword>